<proteinExistence type="predicted"/>
<organism evidence="2 3">
    <name type="scientific">Castilleja foliolosa</name>
    <dbReference type="NCBI Taxonomy" id="1961234"/>
    <lineage>
        <taxon>Eukaryota</taxon>
        <taxon>Viridiplantae</taxon>
        <taxon>Streptophyta</taxon>
        <taxon>Embryophyta</taxon>
        <taxon>Tracheophyta</taxon>
        <taxon>Spermatophyta</taxon>
        <taxon>Magnoliopsida</taxon>
        <taxon>eudicotyledons</taxon>
        <taxon>Gunneridae</taxon>
        <taxon>Pentapetalae</taxon>
        <taxon>asterids</taxon>
        <taxon>lamiids</taxon>
        <taxon>Lamiales</taxon>
        <taxon>Orobanchaceae</taxon>
        <taxon>Pedicularideae</taxon>
        <taxon>Castillejinae</taxon>
        <taxon>Castilleja</taxon>
    </lineage>
</organism>
<comment type="caution">
    <text evidence="2">The sequence shown here is derived from an EMBL/GenBank/DDBJ whole genome shotgun (WGS) entry which is preliminary data.</text>
</comment>
<evidence type="ECO:0000313" key="3">
    <source>
        <dbReference type="Proteomes" id="UP001632038"/>
    </source>
</evidence>
<evidence type="ECO:0000313" key="2">
    <source>
        <dbReference type="EMBL" id="KAL3618617.1"/>
    </source>
</evidence>
<protein>
    <recommendedName>
        <fullName evidence="1">F-box associated beta-propeller type 1 domain-containing protein</fullName>
    </recommendedName>
</protein>
<dbReference type="InterPro" id="IPR050796">
    <property type="entry name" value="SCF_F-box_component"/>
</dbReference>
<keyword evidence="3" id="KW-1185">Reference proteome</keyword>
<dbReference type="InterPro" id="IPR006527">
    <property type="entry name" value="F-box-assoc_dom_typ1"/>
</dbReference>
<evidence type="ECO:0000259" key="1">
    <source>
        <dbReference type="Pfam" id="PF07734"/>
    </source>
</evidence>
<feature type="domain" description="F-box associated beta-propeller type 1" evidence="1">
    <location>
        <begin position="24"/>
        <end position="232"/>
    </location>
</feature>
<accession>A0ABD3BPI5</accession>
<gene>
    <name evidence="2" type="ORF">CASFOL_037699</name>
</gene>
<dbReference type="InterPro" id="IPR017451">
    <property type="entry name" value="F-box-assoc_interact_dom"/>
</dbReference>
<dbReference type="Pfam" id="PF07734">
    <property type="entry name" value="FBA_1"/>
    <property type="match status" value="1"/>
</dbReference>
<dbReference type="AlphaFoldDB" id="A0ABD3BPI5"/>
<dbReference type="PANTHER" id="PTHR31672">
    <property type="entry name" value="BNACNNG10540D PROTEIN"/>
    <property type="match status" value="1"/>
</dbReference>
<sequence length="302" mass="33845">MDRLRTRSRASLLLDGRSVLTRIIELWNPALKLNKSPTWPKLAVGDTTAMVSLGFGYDNEGDDFKLVRIVASVGKYKKMRVEVEVYSCNSDSWETIKVGLKFIVRWPKNDVIVNGNPYWAARADGNEVLVRFDMGKRVFNVVPLSSLKIGEVANVKLVDWKGSLAALVCKKGENVVSFDVWVFDDVGKMWSKNHTFGPIGLKVERVLQCFQNGNIIGECLEDGKLFVFHSENGGIKEIVIDGARKRSCQVYGYTESLAYFKGLAKEKVSTEEEELKIDKDVAGFLKRCLGIDPAVPLICRTQ</sequence>
<dbReference type="PANTHER" id="PTHR31672:SF13">
    <property type="entry name" value="F-BOX PROTEIN CPR30-LIKE"/>
    <property type="match status" value="1"/>
</dbReference>
<dbReference type="Proteomes" id="UP001632038">
    <property type="component" value="Unassembled WGS sequence"/>
</dbReference>
<dbReference type="NCBIfam" id="TIGR01640">
    <property type="entry name" value="F_box_assoc_1"/>
    <property type="match status" value="1"/>
</dbReference>
<name>A0ABD3BPI5_9LAMI</name>
<reference evidence="3" key="1">
    <citation type="journal article" date="2024" name="IScience">
        <title>Strigolactones Initiate the Formation of Haustorium-like Structures in Castilleja.</title>
        <authorList>
            <person name="Buerger M."/>
            <person name="Peterson D."/>
            <person name="Chory J."/>
        </authorList>
    </citation>
    <scope>NUCLEOTIDE SEQUENCE [LARGE SCALE GENOMIC DNA]</scope>
</reference>
<dbReference type="EMBL" id="JAVIJP010000080">
    <property type="protein sequence ID" value="KAL3618617.1"/>
    <property type="molecule type" value="Genomic_DNA"/>
</dbReference>